<dbReference type="SUPFAM" id="SSF53448">
    <property type="entry name" value="Nucleotide-diphospho-sugar transferases"/>
    <property type="match status" value="1"/>
</dbReference>
<dbReference type="Pfam" id="PF13478">
    <property type="entry name" value="XdhC_C"/>
    <property type="match status" value="1"/>
</dbReference>
<dbReference type="Pfam" id="PF12804">
    <property type="entry name" value="NTP_transf_3"/>
    <property type="match status" value="1"/>
</dbReference>
<gene>
    <name evidence="4" type="ORF">ACFSKL_21950</name>
</gene>
<dbReference type="Proteomes" id="UP001597361">
    <property type="component" value="Unassembled WGS sequence"/>
</dbReference>
<dbReference type="RefSeq" id="WP_376889379.1">
    <property type="nucleotide sequence ID" value="NZ_JBHUHR010000048.1"/>
</dbReference>
<feature type="domain" description="MobA-like NTP transferase" evidence="2">
    <location>
        <begin position="389"/>
        <end position="551"/>
    </location>
</feature>
<dbReference type="InterPro" id="IPR027051">
    <property type="entry name" value="XdhC_Rossmann_dom"/>
</dbReference>
<organism evidence="4 5">
    <name type="scientific">Belliella marina</name>
    <dbReference type="NCBI Taxonomy" id="1644146"/>
    <lineage>
        <taxon>Bacteria</taxon>
        <taxon>Pseudomonadati</taxon>
        <taxon>Bacteroidota</taxon>
        <taxon>Cytophagia</taxon>
        <taxon>Cytophagales</taxon>
        <taxon>Cyclobacteriaceae</taxon>
        <taxon>Belliella</taxon>
    </lineage>
</organism>
<dbReference type="PANTHER" id="PTHR30388:SF4">
    <property type="entry name" value="MOLYBDENUM COFACTOR INSERTION CHAPERONE PAOD"/>
    <property type="match status" value="1"/>
</dbReference>
<evidence type="ECO:0000259" key="3">
    <source>
        <dbReference type="Pfam" id="PF13478"/>
    </source>
</evidence>
<dbReference type="InterPro" id="IPR029044">
    <property type="entry name" value="Nucleotide-diphossugar_trans"/>
</dbReference>
<dbReference type="Gene3D" id="3.40.50.720">
    <property type="entry name" value="NAD(P)-binding Rossmann-like Domain"/>
    <property type="match status" value="1"/>
</dbReference>
<evidence type="ECO:0000313" key="4">
    <source>
        <dbReference type="EMBL" id="MFD2037474.1"/>
    </source>
</evidence>
<reference evidence="5" key="1">
    <citation type="journal article" date="2019" name="Int. J. Syst. Evol. Microbiol.">
        <title>The Global Catalogue of Microorganisms (GCM) 10K type strain sequencing project: providing services to taxonomists for standard genome sequencing and annotation.</title>
        <authorList>
            <consortium name="The Broad Institute Genomics Platform"/>
            <consortium name="The Broad Institute Genome Sequencing Center for Infectious Disease"/>
            <person name="Wu L."/>
            <person name="Ma J."/>
        </authorList>
    </citation>
    <scope>NUCLEOTIDE SEQUENCE [LARGE SCALE GENOMIC DNA]</scope>
    <source>
        <strain evidence="5">CGMCC 1.15180</strain>
    </source>
</reference>
<dbReference type="InterPro" id="IPR025877">
    <property type="entry name" value="MobA-like_NTP_Trfase"/>
</dbReference>
<protein>
    <submittedName>
        <fullName evidence="4">XdhC family protein</fullName>
    </submittedName>
</protein>
<evidence type="ECO:0000259" key="2">
    <source>
        <dbReference type="Pfam" id="PF12804"/>
    </source>
</evidence>
<dbReference type="PANTHER" id="PTHR30388">
    <property type="entry name" value="ALDEHYDE OXIDOREDUCTASE MOLYBDENUM COFACTOR ASSEMBLY PROTEIN"/>
    <property type="match status" value="1"/>
</dbReference>
<dbReference type="CDD" id="cd04182">
    <property type="entry name" value="GT_2_like_f"/>
    <property type="match status" value="1"/>
</dbReference>
<keyword evidence="5" id="KW-1185">Reference proteome</keyword>
<dbReference type="InterPro" id="IPR003777">
    <property type="entry name" value="XdhC_CoxI"/>
</dbReference>
<dbReference type="Pfam" id="PF02625">
    <property type="entry name" value="XdhC_CoxI"/>
    <property type="match status" value="1"/>
</dbReference>
<comment type="caution">
    <text evidence="4">The sequence shown here is derived from an EMBL/GenBank/DDBJ whole genome shotgun (WGS) entry which is preliminary data.</text>
</comment>
<evidence type="ECO:0000259" key="1">
    <source>
        <dbReference type="Pfam" id="PF02625"/>
    </source>
</evidence>
<dbReference type="Gene3D" id="3.90.550.10">
    <property type="entry name" value="Spore Coat Polysaccharide Biosynthesis Protein SpsA, Chain A"/>
    <property type="match status" value="1"/>
</dbReference>
<feature type="domain" description="XdhC- CoxI" evidence="1">
    <location>
        <begin position="17"/>
        <end position="81"/>
    </location>
</feature>
<evidence type="ECO:0000313" key="5">
    <source>
        <dbReference type="Proteomes" id="UP001597361"/>
    </source>
</evidence>
<sequence>MKEIKQILKAYSQANSKGQGAVLATVVYIEGSSYRAPGARMLITDEGELTGAISGGCLESDILRKALMVMQKAQPLLVTYDTSDEDNTLFAVNLGCNGIIHILLEPISEKDKHNPIALLGHVANKRQHAVLTTFFSIEDRASIQQGTKLLFSPSGFVASDLSLPLGKNELEADIRYAWERRSSAFIKFPKTSEDIPEINAFFEYLTPSVSLVVAGAGNDVLPLVAMANILGWELTIMDGRPLYANESRFPSCQLILTDPSMAIGQLQVDEYTAFVLMSHNFEYDKAVLKHALLSPAKYIGLLGPSKKRDKILEELQEEGIGIDGASLEKLHAPIGLDLGSESSEEIALSIVSEIQSVFADSDVEKLKNRKGKIHRRDLGLIHSIKSYGVLILASGESKRMGTPKQTIAYKGSTLLRNSAIQAIQLQTAVTMVIIPEGKEDIRKELEGLPVEIVENPGFREGMSSSIREGIKAIRLNHPHLEFILIMLCDQPYVDTSHLTKLVNTQRENSSKVTSSLYEGRKGVPALFHRSLFGQLLALDGDTGAKHLIEKLGNEVSAVSFPLGAFDVDTPEAKNQLDSIKG</sequence>
<feature type="domain" description="XdhC Rossmann" evidence="3">
    <location>
        <begin position="211"/>
        <end position="354"/>
    </location>
</feature>
<proteinExistence type="predicted"/>
<dbReference type="EMBL" id="JBHUHR010000048">
    <property type="protein sequence ID" value="MFD2037474.1"/>
    <property type="molecule type" value="Genomic_DNA"/>
</dbReference>
<name>A0ABW4VS24_9BACT</name>
<dbReference type="InterPro" id="IPR052698">
    <property type="entry name" value="MoCofactor_Util/Proc"/>
</dbReference>
<accession>A0ABW4VS24</accession>